<dbReference type="Proteomes" id="UP001310890">
    <property type="component" value="Unassembled WGS sequence"/>
</dbReference>
<dbReference type="GO" id="GO:0046872">
    <property type="term" value="F:metal ion binding"/>
    <property type="evidence" value="ECO:0007669"/>
    <property type="project" value="UniProtKB-KW"/>
</dbReference>
<dbReference type="InterPro" id="IPR042208">
    <property type="entry name" value="D-ser_dehydrat-like_sf"/>
</dbReference>
<evidence type="ECO:0000256" key="8">
    <source>
        <dbReference type="ARBA" id="ARBA00023239"/>
    </source>
</evidence>
<keyword evidence="4" id="KW-0216">Detoxification</keyword>
<comment type="similarity">
    <text evidence="3">Belongs to the DSD1 family.</text>
</comment>
<evidence type="ECO:0000256" key="3">
    <source>
        <dbReference type="ARBA" id="ARBA00005323"/>
    </source>
</evidence>
<organism evidence="15 16">
    <name type="scientific">Meristemomyces frigidus</name>
    <dbReference type="NCBI Taxonomy" id="1508187"/>
    <lineage>
        <taxon>Eukaryota</taxon>
        <taxon>Fungi</taxon>
        <taxon>Dikarya</taxon>
        <taxon>Ascomycota</taxon>
        <taxon>Pezizomycotina</taxon>
        <taxon>Dothideomycetes</taxon>
        <taxon>Dothideomycetidae</taxon>
        <taxon>Mycosphaerellales</taxon>
        <taxon>Teratosphaeriaceae</taxon>
        <taxon>Meristemomyces</taxon>
    </lineage>
</organism>
<dbReference type="GO" id="GO:0036088">
    <property type="term" value="P:D-serine catabolic process"/>
    <property type="evidence" value="ECO:0007669"/>
    <property type="project" value="TreeGrafter"/>
</dbReference>
<dbReference type="PANTHER" id="PTHR28004:SF2">
    <property type="entry name" value="D-SERINE DEHYDRATASE"/>
    <property type="match status" value="1"/>
</dbReference>
<dbReference type="Pfam" id="PF01168">
    <property type="entry name" value="Ala_racemase_N"/>
    <property type="match status" value="1"/>
</dbReference>
<evidence type="ECO:0000256" key="7">
    <source>
        <dbReference type="ARBA" id="ARBA00022898"/>
    </source>
</evidence>
<feature type="domain" description="D-serine dehydratase-like" evidence="14">
    <location>
        <begin position="331"/>
        <end position="445"/>
    </location>
</feature>
<evidence type="ECO:0000256" key="1">
    <source>
        <dbReference type="ARBA" id="ARBA00001933"/>
    </source>
</evidence>
<evidence type="ECO:0000256" key="5">
    <source>
        <dbReference type="ARBA" id="ARBA00022723"/>
    </source>
</evidence>
<dbReference type="Gene3D" id="2.40.37.20">
    <property type="entry name" value="D-serine dehydratase-like domain"/>
    <property type="match status" value="1"/>
</dbReference>
<keyword evidence="8" id="KW-0456">Lyase</keyword>
<dbReference type="EC" id="4.3.1.18" evidence="11"/>
<evidence type="ECO:0000256" key="12">
    <source>
        <dbReference type="ARBA" id="ARBA00069616"/>
    </source>
</evidence>
<dbReference type="InterPro" id="IPR051466">
    <property type="entry name" value="D-amino_acid_metab_enzyme"/>
</dbReference>
<sequence length="464" mass="50688">MSATALSLCPVANEAALKLEYVGQHLQNVPAPAAIVDVAVVRRNCRLMLEAADAMKVSFRAHIKTHKTIDMTSLQVGEASRPVKLVASTVAEIEHVLPWLLECKAQGREINILYGLPLSPSTIPRLSAVARLLGEGCLGLFVDHPAQLKFIEASHESWPGRVPIWVQIDVGYHREGVPAGSKQLADVAYALVAAEHTHLAGVYTHMGHSYSVSSPEEALEFMSKELVGLEEGALDFLKIAGAHRSKDAKAEKVVLSMGATPTATSVQNLLENNQGAEKYRDMINKINQSFAVELHAGVYPVMDMQQLATRARPIESSNNPTKSLLSYSDLGLRMLVEVASLYLDRGSKPEALIAAGSIALGREPCKSYDGFGVVSPWPQQHGGHYDPEGSKTGWIIGRISQEHGVLTWEGPKEHMRELEIGQKLLVWPNHACIASANFGWYCVVDTDSSEPEKVVDVWLRCRGW</sequence>
<evidence type="ECO:0000256" key="4">
    <source>
        <dbReference type="ARBA" id="ARBA00022575"/>
    </source>
</evidence>
<dbReference type="FunFam" id="3.20.20.10:FF:000016">
    <property type="entry name" value="D-serine dehydratase"/>
    <property type="match status" value="1"/>
</dbReference>
<dbReference type="EMBL" id="JAVRRL010000081">
    <property type="protein sequence ID" value="KAK5108626.1"/>
    <property type="molecule type" value="Genomic_DNA"/>
</dbReference>
<evidence type="ECO:0000313" key="16">
    <source>
        <dbReference type="Proteomes" id="UP001310890"/>
    </source>
</evidence>
<evidence type="ECO:0000256" key="9">
    <source>
        <dbReference type="ARBA" id="ARBA00051198"/>
    </source>
</evidence>
<dbReference type="AlphaFoldDB" id="A0AAN7TIC6"/>
<dbReference type="Pfam" id="PF14031">
    <property type="entry name" value="D-ser_dehydrat"/>
    <property type="match status" value="1"/>
</dbReference>
<dbReference type="InterPro" id="IPR029066">
    <property type="entry name" value="PLP-binding_barrel"/>
</dbReference>
<name>A0AAN7TIC6_9PEZI</name>
<keyword evidence="6" id="KW-0862">Zinc</keyword>
<evidence type="ECO:0000256" key="6">
    <source>
        <dbReference type="ARBA" id="ARBA00022833"/>
    </source>
</evidence>
<gene>
    <name evidence="15" type="ORF">LTR62_008117</name>
</gene>
<evidence type="ECO:0000256" key="11">
    <source>
        <dbReference type="ARBA" id="ARBA00066349"/>
    </source>
</evidence>
<comment type="caution">
    <text evidence="15">The sequence shown here is derived from an EMBL/GenBank/DDBJ whole genome shotgun (WGS) entry which is preliminary data.</text>
</comment>
<keyword evidence="5" id="KW-0479">Metal-binding</keyword>
<dbReference type="GO" id="GO:0008721">
    <property type="term" value="F:D-serine ammonia-lyase activity"/>
    <property type="evidence" value="ECO:0007669"/>
    <property type="project" value="UniProtKB-EC"/>
</dbReference>
<evidence type="ECO:0000256" key="2">
    <source>
        <dbReference type="ARBA" id="ARBA00001947"/>
    </source>
</evidence>
<dbReference type="SUPFAM" id="SSF51419">
    <property type="entry name" value="PLP-binding barrel"/>
    <property type="match status" value="1"/>
</dbReference>
<dbReference type="Gene3D" id="3.20.20.10">
    <property type="entry name" value="Alanine racemase"/>
    <property type="match status" value="1"/>
</dbReference>
<comment type="cofactor">
    <cofactor evidence="1">
        <name>pyridoxal 5'-phosphate</name>
        <dbReference type="ChEBI" id="CHEBI:597326"/>
    </cofactor>
</comment>
<evidence type="ECO:0000259" key="14">
    <source>
        <dbReference type="SMART" id="SM01119"/>
    </source>
</evidence>
<evidence type="ECO:0000256" key="13">
    <source>
        <dbReference type="ARBA" id="ARBA00075219"/>
    </source>
</evidence>
<comment type="cofactor">
    <cofactor evidence="2">
        <name>Zn(2+)</name>
        <dbReference type="ChEBI" id="CHEBI:29105"/>
    </cofactor>
</comment>
<dbReference type="GO" id="GO:0009636">
    <property type="term" value="P:response to toxic substance"/>
    <property type="evidence" value="ECO:0007669"/>
    <property type="project" value="UniProtKB-KW"/>
</dbReference>
<comment type="function">
    <text evidence="10">Catalyzes the conversion of D-serine to pyruvate and ammonia. May play a role in D-serine detoxification.</text>
</comment>
<protein>
    <recommendedName>
        <fullName evidence="12">D-serine dehydratase</fullName>
        <ecNumber evidence="11">4.3.1.18</ecNumber>
    </recommendedName>
    <alternativeName>
        <fullName evidence="13">D-serine deaminase</fullName>
    </alternativeName>
</protein>
<dbReference type="SMART" id="SM01119">
    <property type="entry name" value="D-ser_dehydrat"/>
    <property type="match status" value="1"/>
</dbReference>
<evidence type="ECO:0000256" key="10">
    <source>
        <dbReference type="ARBA" id="ARBA00055764"/>
    </source>
</evidence>
<evidence type="ECO:0000313" key="15">
    <source>
        <dbReference type="EMBL" id="KAK5108626.1"/>
    </source>
</evidence>
<comment type="catalytic activity">
    <reaction evidence="9">
        <text>D-serine = pyruvate + NH4(+)</text>
        <dbReference type="Rhea" id="RHEA:13977"/>
        <dbReference type="ChEBI" id="CHEBI:15361"/>
        <dbReference type="ChEBI" id="CHEBI:28938"/>
        <dbReference type="ChEBI" id="CHEBI:35247"/>
        <dbReference type="EC" id="4.3.1.18"/>
    </reaction>
    <physiologicalReaction direction="left-to-right" evidence="9">
        <dbReference type="Rhea" id="RHEA:13978"/>
    </physiologicalReaction>
</comment>
<keyword evidence="7" id="KW-0663">Pyridoxal phosphate</keyword>
<accession>A0AAN7TIC6</accession>
<dbReference type="InterPro" id="IPR026956">
    <property type="entry name" value="D-ser_dehydrat-like_dom"/>
</dbReference>
<proteinExistence type="inferred from homology"/>
<dbReference type="InterPro" id="IPR001608">
    <property type="entry name" value="Ala_racemase_N"/>
</dbReference>
<dbReference type="PANTHER" id="PTHR28004">
    <property type="entry name" value="ZGC:162816-RELATED"/>
    <property type="match status" value="1"/>
</dbReference>
<reference evidence="15" key="1">
    <citation type="submission" date="2023-08" db="EMBL/GenBank/DDBJ databases">
        <title>Black Yeasts Isolated from many extreme environments.</title>
        <authorList>
            <person name="Coleine C."/>
            <person name="Stajich J.E."/>
            <person name="Selbmann L."/>
        </authorList>
    </citation>
    <scope>NUCLEOTIDE SEQUENCE</scope>
    <source>
        <strain evidence="15">CCFEE 5401</strain>
    </source>
</reference>